<evidence type="ECO:0000313" key="7">
    <source>
        <dbReference type="Proteomes" id="UP000321175"/>
    </source>
</evidence>
<evidence type="ECO:0000313" key="4">
    <source>
        <dbReference type="EMBL" id="NMP58547.1"/>
    </source>
</evidence>
<name>A0A1L8V448_ENTMU</name>
<proteinExistence type="inferred from homology"/>
<dbReference type="RefSeq" id="WP_010735915.1">
    <property type="nucleotide sequence ID" value="NZ_AP019810.1"/>
</dbReference>
<keyword evidence="7" id="KW-1185">Reference proteome</keyword>
<dbReference type="GeneID" id="60998770"/>
<dbReference type="EMBL" id="MSTR01000004">
    <property type="protein sequence ID" value="ONN43818.1"/>
    <property type="molecule type" value="Genomic_DNA"/>
</dbReference>
<gene>
    <name evidence="5" type="ORF">BTN92_05805</name>
    <name evidence="2" type="ORF">EM151A_2581</name>
    <name evidence="3" type="ORF">EMU01_06610</name>
    <name evidence="4" type="ORF">HI921_08735</name>
</gene>
<evidence type="ECO:0000313" key="9">
    <source>
        <dbReference type="Proteomes" id="UP000557857"/>
    </source>
</evidence>
<dbReference type="EMBL" id="JABCAG010000022">
    <property type="protein sequence ID" value="NMP58547.1"/>
    <property type="molecule type" value="Genomic_DNA"/>
</dbReference>
<dbReference type="SUPFAM" id="SSF89360">
    <property type="entry name" value="HesB-like domain"/>
    <property type="match status" value="1"/>
</dbReference>
<dbReference type="Proteomes" id="UP000557857">
    <property type="component" value="Unassembled WGS sequence"/>
</dbReference>
<dbReference type="PIRSF" id="PIRSF034852">
    <property type="entry name" value="UCP034852"/>
    <property type="match status" value="1"/>
</dbReference>
<evidence type="ECO:0000313" key="2">
    <source>
        <dbReference type="EMBL" id="BBM15760.1"/>
    </source>
</evidence>
<dbReference type="EMBL" id="AP019810">
    <property type="protein sequence ID" value="BBM15760.1"/>
    <property type="molecule type" value="Genomic_DNA"/>
</dbReference>
<dbReference type="Proteomes" id="UP000509460">
    <property type="component" value="Chromosome"/>
</dbReference>
<evidence type="ECO:0000313" key="5">
    <source>
        <dbReference type="EMBL" id="ONN43818.1"/>
    </source>
</evidence>
<dbReference type="Proteomes" id="UP000189299">
    <property type="component" value="Unassembled WGS sequence"/>
</dbReference>
<evidence type="ECO:0000313" key="3">
    <source>
        <dbReference type="EMBL" id="GEL79517.1"/>
    </source>
</evidence>
<reference evidence="3 7" key="3">
    <citation type="submission" date="2019-07" db="EMBL/GenBank/DDBJ databases">
        <title>Whole genome shotgun sequence of Enterococcus mundtii NBRC 100490.</title>
        <authorList>
            <person name="Hosoyama A."/>
            <person name="Uohara A."/>
            <person name="Ohji S."/>
            <person name="Ichikawa N."/>
        </authorList>
    </citation>
    <scope>NUCLEOTIDE SEQUENCE [LARGE SCALE GENOMIC DNA]</scope>
    <source>
        <strain evidence="3 7">NBRC 100490</strain>
    </source>
</reference>
<dbReference type="AlphaFoldDB" id="A0A1L8V448"/>
<dbReference type="OrthoDB" id="1645729at2"/>
<reference evidence="4 9" key="4">
    <citation type="submission" date="2020-04" db="EMBL/GenBank/DDBJ databases">
        <authorList>
            <person name="Abaymova A."/>
            <person name="Teymurazov M."/>
            <person name="Tazyna O."/>
            <person name="Chatushin Y."/>
            <person name="Svetoch E."/>
            <person name="Pereligyn V."/>
            <person name="Pohylenko V."/>
            <person name="Platonov M."/>
            <person name="Kartsev N."/>
            <person name="Skryabin Y."/>
            <person name="Sizova A."/>
            <person name="Solomentsev V."/>
            <person name="Kislichkina A."/>
            <person name="Bogun A."/>
        </authorList>
    </citation>
    <scope>NUCLEOTIDE SEQUENCE [LARGE SCALE GENOMIC DNA]</scope>
    <source>
        <strain evidence="4">SCPM-O-B-8398</strain>
        <strain evidence="9">SCPM-O-B-8398 (E28)</strain>
    </source>
</reference>
<organism evidence="5 6">
    <name type="scientific">Enterococcus mundtii</name>
    <dbReference type="NCBI Taxonomy" id="53346"/>
    <lineage>
        <taxon>Bacteria</taxon>
        <taxon>Bacillati</taxon>
        <taxon>Bacillota</taxon>
        <taxon>Bacilli</taxon>
        <taxon>Lactobacillales</taxon>
        <taxon>Enterococcaceae</taxon>
        <taxon>Enterococcus</taxon>
    </lineage>
</organism>
<reference evidence="2 8" key="2">
    <citation type="submission" date="2019-07" db="EMBL/GenBank/DDBJ databases">
        <title>antibiotic susceptibility of plant-derived lactic acid bacteria.</title>
        <authorList>
            <person name="Sugiyama M."/>
            <person name="Noda M."/>
        </authorList>
    </citation>
    <scope>NUCLEOTIDE SEQUENCE [LARGE SCALE GENOMIC DNA]</scope>
    <source>
        <strain evidence="2 8">15-1A</strain>
    </source>
</reference>
<reference evidence="5 6" key="1">
    <citation type="submission" date="2016-12" db="EMBL/GenBank/DDBJ databases">
        <authorList>
            <person name="Song W.-J."/>
            <person name="Kurnit D.M."/>
        </authorList>
    </citation>
    <scope>NUCLEOTIDE SEQUENCE [LARGE SCALE GENOMIC DNA]</scope>
    <source>
        <strain evidence="5 6">CGB1038-1_S1</strain>
    </source>
</reference>
<accession>A0A1L8V448</accession>
<dbReference type="Proteomes" id="UP000321175">
    <property type="component" value="Unassembled WGS sequence"/>
</dbReference>
<dbReference type="STRING" id="53346.A5802_000438"/>
<evidence type="ECO:0000313" key="8">
    <source>
        <dbReference type="Proteomes" id="UP000509460"/>
    </source>
</evidence>
<dbReference type="InterPro" id="IPR035903">
    <property type="entry name" value="HesB-like_dom_sf"/>
</dbReference>
<dbReference type="InterPro" id="IPR008326">
    <property type="entry name" value="PdhI-like"/>
</dbReference>
<evidence type="ECO:0000256" key="1">
    <source>
        <dbReference type="ARBA" id="ARBA00006718"/>
    </source>
</evidence>
<evidence type="ECO:0000313" key="6">
    <source>
        <dbReference type="Proteomes" id="UP000189299"/>
    </source>
</evidence>
<dbReference type="EMBL" id="BJWA01000003">
    <property type="protein sequence ID" value="GEL79517.1"/>
    <property type="molecule type" value="Genomic_DNA"/>
</dbReference>
<protein>
    <submittedName>
        <fullName evidence="2">HesB-like domain protein</fullName>
    </submittedName>
    <submittedName>
        <fullName evidence="5">Iron-sulfur cluster biosynthesis protein</fullName>
    </submittedName>
</protein>
<sequence length="100" mass="11737">MQLTITDKAKEWFQAEVDLPENYGIRFFGKVYGKTEVHEGFSIGMSVELPERPMKQETIDGLLFFIDEADDWFFKGYDLVVDYDPQLEEPTYHFQETADV</sequence>
<comment type="similarity">
    <text evidence="1">Belongs to the HesB/IscA family.</text>
</comment>